<proteinExistence type="predicted"/>
<comment type="caution">
    <text evidence="1">The sequence shown here is derived from an EMBL/GenBank/DDBJ whole genome shotgun (WGS) entry which is preliminary data.</text>
</comment>
<dbReference type="Proteomes" id="UP000673821">
    <property type="component" value="Unassembled WGS sequence"/>
</dbReference>
<evidence type="ECO:0008006" key="3">
    <source>
        <dbReference type="Google" id="ProtNLM"/>
    </source>
</evidence>
<dbReference type="EMBL" id="CAJNBH010000013">
    <property type="protein sequence ID" value="CAE6786240.1"/>
    <property type="molecule type" value="Genomic_DNA"/>
</dbReference>
<sequence>MGWAFFDGGRWIVQSTPPDAFSHITYLSPSTKTFLTGSARLFYNLNMQKQQDIEHKRWALALGELILAMNEVDMLMWHIHTSIFKTPVAANWFGKTANERFKKIRAMTMAAEKSPAIDKLAELLVRIELLFDTRNHVAHGSLGLAIYANEEDVAVGETFEMMRYHKESRQMKSITYGDLVNQTKEAKQLSYEVSKLEAMFRLHPDFSKPHESQ</sequence>
<gene>
    <name evidence="1" type="ORF">R69776_04555</name>
</gene>
<protein>
    <recommendedName>
        <fullName evidence="3">Apea-like HEPN domain-containing protein</fullName>
    </recommendedName>
</protein>
<dbReference type="RefSeq" id="WP_234476876.1">
    <property type="nucleotide sequence ID" value="NZ_CAJNBH010000013.1"/>
</dbReference>
<reference evidence="1 2" key="1">
    <citation type="submission" date="2021-02" db="EMBL/GenBank/DDBJ databases">
        <authorList>
            <person name="Vanwijnsberghe S."/>
        </authorList>
    </citation>
    <scope>NUCLEOTIDE SEQUENCE [LARGE SCALE GENOMIC DNA]</scope>
    <source>
        <strain evidence="1 2">R-69776</strain>
    </source>
</reference>
<evidence type="ECO:0000313" key="2">
    <source>
        <dbReference type="Proteomes" id="UP000673821"/>
    </source>
</evidence>
<evidence type="ECO:0000313" key="1">
    <source>
        <dbReference type="EMBL" id="CAE6786240.1"/>
    </source>
</evidence>
<accession>A0ABM8S3F3</accession>
<keyword evidence="2" id="KW-1185">Reference proteome</keyword>
<name>A0ABM8S3F3_9BURK</name>
<organism evidence="1 2">
    <name type="scientific">Paraburkholderia nemoris</name>
    <dbReference type="NCBI Taxonomy" id="2793076"/>
    <lineage>
        <taxon>Bacteria</taxon>
        <taxon>Pseudomonadati</taxon>
        <taxon>Pseudomonadota</taxon>
        <taxon>Betaproteobacteria</taxon>
        <taxon>Burkholderiales</taxon>
        <taxon>Burkholderiaceae</taxon>
        <taxon>Paraburkholderia</taxon>
    </lineage>
</organism>